<proteinExistence type="predicted"/>
<evidence type="ECO:0000313" key="2">
    <source>
        <dbReference type="Proteomes" id="UP000035760"/>
    </source>
</evidence>
<gene>
    <name evidence="1" type="ORF">BN873_1060001</name>
</gene>
<name>W6M183_9GAMM</name>
<dbReference type="Proteomes" id="UP000035760">
    <property type="component" value="Unassembled WGS sequence"/>
</dbReference>
<accession>W6M183</accession>
<dbReference type="EMBL" id="CBTJ020000009">
    <property type="protein sequence ID" value="CDI01106.1"/>
    <property type="molecule type" value="Genomic_DNA"/>
</dbReference>
<protein>
    <submittedName>
        <fullName evidence="1">Uncharacterized protein</fullName>
    </submittedName>
</protein>
<evidence type="ECO:0000313" key="1">
    <source>
        <dbReference type="EMBL" id="CDI01106.1"/>
    </source>
</evidence>
<organism evidence="1 2">
    <name type="scientific">Candidatus Competibacter denitrificans Run_A_D11</name>
    <dbReference type="NCBI Taxonomy" id="1400863"/>
    <lineage>
        <taxon>Bacteria</taxon>
        <taxon>Pseudomonadati</taxon>
        <taxon>Pseudomonadota</taxon>
        <taxon>Gammaproteobacteria</taxon>
        <taxon>Candidatus Competibacteraceae</taxon>
        <taxon>Candidatus Competibacter</taxon>
    </lineage>
</organism>
<reference evidence="1" key="1">
    <citation type="submission" date="2013-07" db="EMBL/GenBank/DDBJ databases">
        <authorList>
            <person name="McIlroy S."/>
        </authorList>
    </citation>
    <scope>NUCLEOTIDE SEQUENCE [LARGE SCALE GENOMIC DNA]</scope>
    <source>
        <strain evidence="1">Run_A_D11</strain>
    </source>
</reference>
<sequence>MLNGVVIVNAPDTSVSSFPTVEHLHNQIYSLSATAILPPRWIGFTASSRPLVLMRCGSLISRTS</sequence>
<dbReference type="AlphaFoldDB" id="W6M183"/>
<keyword evidence="2" id="KW-1185">Reference proteome</keyword>
<reference evidence="1" key="2">
    <citation type="submission" date="2014-03" db="EMBL/GenBank/DDBJ databases">
        <title>Candidatus Competibacter-lineage genomes retrieved from metagenomes reveal functional metabolic diversity.</title>
        <authorList>
            <person name="McIlroy S.J."/>
            <person name="Albertsen M."/>
            <person name="Andresen E.K."/>
            <person name="Saunders A.M."/>
            <person name="Kristiansen R."/>
            <person name="Stokholm-Bjerregaard M."/>
            <person name="Nielsen K.L."/>
            <person name="Nielsen P.H."/>
        </authorList>
    </citation>
    <scope>NUCLEOTIDE SEQUENCE</scope>
    <source>
        <strain evidence="1">Run_A_D11</strain>
    </source>
</reference>
<comment type="caution">
    <text evidence="1">The sequence shown here is derived from an EMBL/GenBank/DDBJ whole genome shotgun (WGS) entry which is preliminary data.</text>
</comment>